<dbReference type="InterPro" id="IPR041177">
    <property type="entry name" value="GEN1_C"/>
</dbReference>
<keyword evidence="7" id="KW-1185">Reference proteome</keyword>
<keyword evidence="2" id="KW-0378">Hydrolase</keyword>
<dbReference type="EMBL" id="ONZQ02000013">
    <property type="protein sequence ID" value="SPO05701.1"/>
    <property type="molecule type" value="Genomic_DNA"/>
</dbReference>
<accession>A0AAE8SYB1</accession>
<feature type="region of interest" description="Disordered" evidence="3">
    <location>
        <begin position="771"/>
        <end position="791"/>
    </location>
</feature>
<feature type="compositionally biased region" description="Low complexity" evidence="3">
    <location>
        <begin position="630"/>
        <end position="647"/>
    </location>
</feature>
<evidence type="ECO:0000256" key="2">
    <source>
        <dbReference type="ARBA" id="ARBA00022801"/>
    </source>
</evidence>
<dbReference type="InterPro" id="IPR006084">
    <property type="entry name" value="XPG/Rad2"/>
</dbReference>
<feature type="compositionally biased region" description="Low complexity" evidence="3">
    <location>
        <begin position="695"/>
        <end position="705"/>
    </location>
</feature>
<comment type="caution">
    <text evidence="6">The sequence shown here is derived from an EMBL/GenBank/DDBJ whole genome shotgun (WGS) entry which is preliminary data.</text>
</comment>
<feature type="compositionally biased region" description="Basic and acidic residues" evidence="3">
    <location>
        <begin position="522"/>
        <end position="542"/>
    </location>
</feature>
<dbReference type="PRINTS" id="PR00853">
    <property type="entry name" value="XPGRADSUPER"/>
</dbReference>
<feature type="compositionally biased region" description="Polar residues" evidence="3">
    <location>
        <begin position="498"/>
        <end position="508"/>
    </location>
</feature>
<dbReference type="GO" id="GO:0008821">
    <property type="term" value="F:crossover junction DNA endonuclease activity"/>
    <property type="evidence" value="ECO:0007669"/>
    <property type="project" value="InterPro"/>
</dbReference>
<dbReference type="Gene3D" id="1.10.150.20">
    <property type="entry name" value="5' to 3' exonuclease, C-terminal subdomain"/>
    <property type="match status" value="1"/>
</dbReference>
<feature type="compositionally biased region" description="Polar residues" evidence="3">
    <location>
        <begin position="662"/>
        <end position="687"/>
    </location>
</feature>
<dbReference type="InterPro" id="IPR006085">
    <property type="entry name" value="XPG_DNA_repair_N"/>
</dbReference>
<dbReference type="SMART" id="SM00484">
    <property type="entry name" value="XPGI"/>
    <property type="match status" value="1"/>
</dbReference>
<dbReference type="SUPFAM" id="SSF47807">
    <property type="entry name" value="5' to 3' exonuclease, C-terminal subdomain"/>
    <property type="match status" value="1"/>
</dbReference>
<dbReference type="Pfam" id="PF00752">
    <property type="entry name" value="XPG_N"/>
    <property type="match status" value="1"/>
</dbReference>
<evidence type="ECO:0000313" key="7">
    <source>
        <dbReference type="Proteomes" id="UP001187682"/>
    </source>
</evidence>
<feature type="compositionally biased region" description="Basic and acidic residues" evidence="3">
    <location>
        <begin position="771"/>
        <end position="781"/>
    </location>
</feature>
<sequence length="791" mass="85098">MGIKGIYAELGPGRRVALAKLAADHLELTKRPLRLAIDISIWQFQIQAAKGGTNPAIRTLFYRLARLLSFGIEPVFVFDGPRKPLFKRNKRSIQGDRTSAALAKRLIDLFGFVSHDAPGEAEAECALLQRCGLVDAVLSEDVDTIMFGCTKTLRNWTSEGRGSKTPSHVSVYGVDDEGFRNSGLDREGMVLVALMSGGDYIPEGIPGCGPKVACEAARAGYGKSLCKLKRADTDGLEAWKRGLTEELRSNASGYFRTRHKALVIPESFPNLDVLRYYTHPVVSGTAAIDQLKAEGQWSRGVNMLGMRKFVEETFDWTYRIGADKLIRVLAPSLLVQKLMARYRQEHSIECEAEVAELEESALIQKISGRRAHVSTDGIAELRVQFVPSDIAGLDLSVEIEEEVASFGRDGLALNSDEEFEDAAENVAAPKNRFDPTRTDATWVLENILKLGAPLTVEDFEAGEREKLSRKKAPKSAGAAASRKKKAGPLQAETLDGWLTTTKPSTVPQSKTPSRSPSKSTAKLRDVSNVRSVDGADRARPEEELPASPRPKSKPKHASSSASALLSLPISQATPPRTITPRSAAAAGHWDPIFLSSSPVGPETAAADEAEHGYGAASPAPRPDTSREAALDSPPRLRLPSDPLDTPPWLKALCEKKKEDSSTGDTTPSRAGKTTKQGTLDVFVSTSAAGAAQPDPKGQQPQAKAVKAAKVHKGKGTAAIGSLFPITKKDRVVPTSRKEGGAGLTGAGAYSGGGARLFDPFADASNERGDVRFRREGHRESDVSVIDLTGDD</sequence>
<feature type="compositionally biased region" description="Polar residues" evidence="3">
    <location>
        <begin position="571"/>
        <end position="580"/>
    </location>
</feature>
<evidence type="ECO:0000256" key="1">
    <source>
        <dbReference type="ARBA" id="ARBA00022722"/>
    </source>
</evidence>
<dbReference type="Proteomes" id="UP001187682">
    <property type="component" value="Unassembled WGS sequence"/>
</dbReference>
<dbReference type="SMART" id="SM00485">
    <property type="entry name" value="XPGN"/>
    <property type="match status" value="1"/>
</dbReference>
<evidence type="ECO:0000256" key="3">
    <source>
        <dbReference type="SAM" id="MobiDB-lite"/>
    </source>
</evidence>
<evidence type="ECO:0000259" key="5">
    <source>
        <dbReference type="SMART" id="SM00485"/>
    </source>
</evidence>
<feature type="region of interest" description="Disordered" evidence="3">
    <location>
        <begin position="463"/>
        <end position="748"/>
    </location>
</feature>
<dbReference type="Pfam" id="PF18380">
    <property type="entry name" value="GEN1_C"/>
    <property type="match status" value="1"/>
</dbReference>
<feature type="domain" description="XPG-I" evidence="4">
    <location>
        <begin position="108"/>
        <end position="184"/>
    </location>
</feature>
<proteinExistence type="predicted"/>
<feature type="compositionally biased region" description="Basic and acidic residues" evidence="3">
    <location>
        <begin position="726"/>
        <end position="739"/>
    </location>
</feature>
<dbReference type="Gene3D" id="3.40.50.1010">
    <property type="entry name" value="5'-nuclease"/>
    <property type="match status" value="1"/>
</dbReference>
<evidence type="ECO:0000313" key="6">
    <source>
        <dbReference type="EMBL" id="SPO05701.1"/>
    </source>
</evidence>
<feature type="compositionally biased region" description="Low complexity" evidence="3">
    <location>
        <begin position="509"/>
        <end position="520"/>
    </location>
</feature>
<dbReference type="InterPro" id="IPR029060">
    <property type="entry name" value="PIN-like_dom_sf"/>
</dbReference>
<reference evidence="6" key="1">
    <citation type="submission" date="2018-03" db="EMBL/GenBank/DDBJ databases">
        <authorList>
            <person name="Guldener U."/>
        </authorList>
    </citation>
    <scope>NUCLEOTIDE SEQUENCE</scope>
</reference>
<keyword evidence="1" id="KW-0540">Nuclease</keyword>
<feature type="compositionally biased region" description="Low complexity" evidence="3">
    <location>
        <begin position="557"/>
        <end position="570"/>
    </location>
</feature>
<dbReference type="SUPFAM" id="SSF88723">
    <property type="entry name" value="PIN domain-like"/>
    <property type="match status" value="1"/>
</dbReference>
<dbReference type="Pfam" id="PF00867">
    <property type="entry name" value="XPG_I"/>
    <property type="match status" value="1"/>
</dbReference>
<name>A0AAE8SYB1_9PEZI</name>
<dbReference type="GO" id="GO:0006281">
    <property type="term" value="P:DNA repair"/>
    <property type="evidence" value="ECO:0007669"/>
    <property type="project" value="UniProtKB-ARBA"/>
</dbReference>
<dbReference type="PANTHER" id="PTHR11081:SF75">
    <property type="entry name" value="ENDONUCLEASE, PUTATIVE (AFU_ORTHOLOGUE AFUA_3G13260)-RELATED"/>
    <property type="match status" value="1"/>
</dbReference>
<dbReference type="InterPro" id="IPR037316">
    <property type="entry name" value="Yen1_H3TH"/>
</dbReference>
<organism evidence="6 7">
    <name type="scientific">Cephalotrichum gorgonifer</name>
    <dbReference type="NCBI Taxonomy" id="2041049"/>
    <lineage>
        <taxon>Eukaryota</taxon>
        <taxon>Fungi</taxon>
        <taxon>Dikarya</taxon>
        <taxon>Ascomycota</taxon>
        <taxon>Pezizomycotina</taxon>
        <taxon>Sordariomycetes</taxon>
        <taxon>Hypocreomycetidae</taxon>
        <taxon>Microascales</taxon>
        <taxon>Microascaceae</taxon>
        <taxon>Cephalotrichum</taxon>
    </lineage>
</organism>
<dbReference type="InterPro" id="IPR006086">
    <property type="entry name" value="XPG-I_dom"/>
</dbReference>
<dbReference type="CDD" id="cd09870">
    <property type="entry name" value="PIN_YEN1"/>
    <property type="match status" value="1"/>
</dbReference>
<evidence type="ECO:0000259" key="4">
    <source>
        <dbReference type="SMART" id="SM00484"/>
    </source>
</evidence>
<dbReference type="AlphaFoldDB" id="A0AAE8SYB1"/>
<dbReference type="InterPro" id="IPR036279">
    <property type="entry name" value="5-3_exonuclease_C_sf"/>
</dbReference>
<protein>
    <submittedName>
        <fullName evidence="6">Uncharacterized protein</fullName>
    </submittedName>
</protein>
<gene>
    <name evidence="6" type="ORF">DNG_08388</name>
</gene>
<dbReference type="FunFam" id="3.40.50.1010:FF:000051">
    <property type="entry name" value="Rad2-like endonuclease, putative (AFU_orthologue AFUA_3G13260)"/>
    <property type="match status" value="1"/>
</dbReference>
<dbReference type="FunFam" id="3.40.50.1010:FF:000037">
    <property type="entry name" value="Rad2-like endonuclease, putative (AFU_orthologue AFUA_3G13260)"/>
    <property type="match status" value="1"/>
</dbReference>
<dbReference type="PANTHER" id="PTHR11081">
    <property type="entry name" value="FLAP ENDONUCLEASE FAMILY MEMBER"/>
    <property type="match status" value="1"/>
</dbReference>
<dbReference type="GO" id="GO:0017108">
    <property type="term" value="F:5'-flap endonuclease activity"/>
    <property type="evidence" value="ECO:0007669"/>
    <property type="project" value="TreeGrafter"/>
</dbReference>
<feature type="domain" description="XPG N-terminal" evidence="5">
    <location>
        <begin position="1"/>
        <end position="95"/>
    </location>
</feature>
<dbReference type="CDD" id="cd09906">
    <property type="entry name" value="H3TH_YEN1"/>
    <property type="match status" value="1"/>
</dbReference>